<evidence type="ECO:0000256" key="1">
    <source>
        <dbReference type="ARBA" id="ARBA00023054"/>
    </source>
</evidence>
<dbReference type="PANTHER" id="PTHR32083:SF0">
    <property type="entry name" value="CILIA AND FLAGELLA-ASSOCIATED PROTEIN 58"/>
    <property type="match status" value="1"/>
</dbReference>
<keyword evidence="1" id="KW-0175">Coiled coil</keyword>
<organism evidence="3 4">
    <name type="scientific">Anguilla anguilla</name>
    <name type="common">European freshwater eel</name>
    <name type="synonym">Muraena anguilla</name>
    <dbReference type="NCBI Taxonomy" id="7936"/>
    <lineage>
        <taxon>Eukaryota</taxon>
        <taxon>Metazoa</taxon>
        <taxon>Chordata</taxon>
        <taxon>Craniata</taxon>
        <taxon>Vertebrata</taxon>
        <taxon>Euteleostomi</taxon>
        <taxon>Actinopterygii</taxon>
        <taxon>Neopterygii</taxon>
        <taxon>Teleostei</taxon>
        <taxon>Anguilliformes</taxon>
        <taxon>Anguillidae</taxon>
        <taxon>Anguilla</taxon>
    </lineage>
</organism>
<dbReference type="GO" id="GO:0005856">
    <property type="term" value="C:cytoskeleton"/>
    <property type="evidence" value="ECO:0007669"/>
    <property type="project" value="TreeGrafter"/>
</dbReference>
<dbReference type="AlphaFoldDB" id="A0A9D3MV95"/>
<feature type="compositionally biased region" description="Basic and acidic residues" evidence="2">
    <location>
        <begin position="314"/>
        <end position="348"/>
    </location>
</feature>
<dbReference type="PANTHER" id="PTHR32083">
    <property type="entry name" value="CILIA AND FLAGELLA-ASSOCIATED PROTEIN 58-RELATED"/>
    <property type="match status" value="1"/>
</dbReference>
<keyword evidence="4" id="KW-1185">Reference proteome</keyword>
<proteinExistence type="predicted"/>
<reference evidence="3" key="1">
    <citation type="submission" date="2021-01" db="EMBL/GenBank/DDBJ databases">
        <title>A chromosome-scale assembly of European eel, Anguilla anguilla.</title>
        <authorList>
            <person name="Henkel C."/>
            <person name="Jong-Raadsen S.A."/>
            <person name="Dufour S."/>
            <person name="Weltzien F.-A."/>
            <person name="Palstra A.P."/>
            <person name="Pelster B."/>
            <person name="Spaink H.P."/>
            <person name="Van Den Thillart G.E."/>
            <person name="Jansen H."/>
            <person name="Zahm M."/>
            <person name="Klopp C."/>
            <person name="Cedric C."/>
            <person name="Louis A."/>
            <person name="Berthelot C."/>
            <person name="Parey E."/>
            <person name="Roest Crollius H."/>
            <person name="Montfort J."/>
            <person name="Robinson-Rechavi M."/>
            <person name="Bucao C."/>
            <person name="Bouchez O."/>
            <person name="Gislard M."/>
            <person name="Lluch J."/>
            <person name="Milhes M."/>
            <person name="Lampietro C."/>
            <person name="Lopez Roques C."/>
            <person name="Donnadieu C."/>
            <person name="Braasch I."/>
            <person name="Desvignes T."/>
            <person name="Postlethwait J."/>
            <person name="Bobe J."/>
            <person name="Guiguen Y."/>
            <person name="Dirks R."/>
        </authorList>
    </citation>
    <scope>NUCLEOTIDE SEQUENCE</scope>
    <source>
        <strain evidence="3">Tag_6206</strain>
        <tissue evidence="3">Liver</tissue>
    </source>
</reference>
<evidence type="ECO:0000256" key="2">
    <source>
        <dbReference type="SAM" id="MobiDB-lite"/>
    </source>
</evidence>
<accession>A0A9D3MV95</accession>
<name>A0A9D3MV95_ANGAN</name>
<sequence length="356" mass="41348">MRNMAEEMDQNPEAEENAFATLEKRFQEVLHELLGDKNLEKYRVEYEKLAKALKKSHESEKRLMTKCRELSAEIVSNRVKVDAARKLSEEDKSVADTLKKEVEKAWKMVDAAHDKELTMKETMQNLKHDISNLNKLIEQGAGVASGQEHSLKDLLKIKSDLTKERDELLTEVANIRDSLTKAIASQQETEATKAQAAETILQLQQDIQVRQNECSRETRRRERLEKEARQLQADLEARQAEVKVLSAQGLRSREELQRLEQQLREQKILNERAAKELEQLQVRNGKLQQENEQNAQSVEQLALENQQRTADLKMKEDELNQMRQEVSKLTKTREATQRRLRQAEDQKGRRSSRGTR</sequence>
<gene>
    <name evidence="3" type="ORF">ANANG_G00051950</name>
</gene>
<dbReference type="EMBL" id="JAFIRN010000002">
    <property type="protein sequence ID" value="KAG5855706.1"/>
    <property type="molecule type" value="Genomic_DNA"/>
</dbReference>
<feature type="region of interest" description="Disordered" evidence="2">
    <location>
        <begin position="314"/>
        <end position="356"/>
    </location>
</feature>
<evidence type="ECO:0000313" key="3">
    <source>
        <dbReference type="EMBL" id="KAG5855706.1"/>
    </source>
</evidence>
<comment type="caution">
    <text evidence="3">The sequence shown here is derived from an EMBL/GenBank/DDBJ whole genome shotgun (WGS) entry which is preliminary data.</text>
</comment>
<dbReference type="Proteomes" id="UP001044222">
    <property type="component" value="Unassembled WGS sequence"/>
</dbReference>
<evidence type="ECO:0000313" key="4">
    <source>
        <dbReference type="Proteomes" id="UP001044222"/>
    </source>
</evidence>
<protein>
    <submittedName>
        <fullName evidence="3">Uncharacterized protein</fullName>
    </submittedName>
</protein>